<dbReference type="Pfam" id="PF03927">
    <property type="entry name" value="NapD"/>
    <property type="match status" value="1"/>
</dbReference>
<dbReference type="STRING" id="670.ACZ92_21995"/>
<dbReference type="Proteomes" id="UP000214596">
    <property type="component" value="Unassembled WGS sequence"/>
</dbReference>
<dbReference type="AlphaFoldDB" id="A0A227J6P4"/>
<dbReference type="InterPro" id="IPR005623">
    <property type="entry name" value="Chaperone_NapD_NO3_reduct"/>
</dbReference>
<reference evidence="1 2" key="1">
    <citation type="journal article" date="2017" name="Appl. Environ. Microbiol.">
        <title>Parallel evolution of two clades of a major Atlantic endemic Vibrio parahaemolyticus pathogen lineage by independent acquisition of related pathogenicity islands.</title>
        <authorList>
            <person name="Xu F."/>
            <person name="Gonzalez-Escalona N."/>
            <person name="Drees K.P."/>
            <person name="Sebra R.P."/>
            <person name="Cooper V.S."/>
            <person name="Jones S.H."/>
            <person name="Whistler C.A."/>
        </authorList>
    </citation>
    <scope>NUCLEOTIDE SEQUENCE [LARGE SCALE GENOMIC DNA]</scope>
    <source>
        <strain evidence="1 2">MAVP-3</strain>
    </source>
</reference>
<name>A0A227J6P4_VIBPH</name>
<evidence type="ECO:0000313" key="2">
    <source>
        <dbReference type="Proteomes" id="UP000214596"/>
    </source>
</evidence>
<accession>A0A227J6P4</accession>
<protein>
    <submittedName>
        <fullName evidence="1">Nitrate reductase</fullName>
    </submittedName>
</protein>
<gene>
    <name evidence="1" type="ORF">CA163_21800</name>
</gene>
<proteinExistence type="predicted"/>
<comment type="caution">
    <text evidence="1">The sequence shown here is derived from an EMBL/GenBank/DDBJ whole genome shotgun (WGS) entry which is preliminary data.</text>
</comment>
<sequence length="29" mass="3312">MSLNEVHISSLVVHVLPEHLDEIKTQIET</sequence>
<feature type="non-terminal residue" evidence="1">
    <location>
        <position position="29"/>
    </location>
</feature>
<dbReference type="EMBL" id="NIXT01001924">
    <property type="protein sequence ID" value="OXE30730.1"/>
    <property type="molecule type" value="Genomic_DNA"/>
</dbReference>
<evidence type="ECO:0000313" key="1">
    <source>
        <dbReference type="EMBL" id="OXE30730.1"/>
    </source>
</evidence>
<organism evidence="1 2">
    <name type="scientific">Vibrio parahaemolyticus</name>
    <dbReference type="NCBI Taxonomy" id="670"/>
    <lineage>
        <taxon>Bacteria</taxon>
        <taxon>Pseudomonadati</taxon>
        <taxon>Pseudomonadota</taxon>
        <taxon>Gammaproteobacteria</taxon>
        <taxon>Vibrionales</taxon>
        <taxon>Vibrionaceae</taxon>
        <taxon>Vibrio</taxon>
    </lineage>
</organism>